<dbReference type="SUPFAM" id="SSF53850">
    <property type="entry name" value="Periplasmic binding protein-like II"/>
    <property type="match status" value="1"/>
</dbReference>
<dbReference type="Proteomes" id="UP000318199">
    <property type="component" value="Unassembled WGS sequence"/>
</dbReference>
<accession>A0A562ZLZ4</accession>
<dbReference type="PANTHER" id="PTHR30118:SF15">
    <property type="entry name" value="TRANSCRIPTIONAL REGULATORY PROTEIN"/>
    <property type="match status" value="1"/>
</dbReference>
<sequence length="303" mass="33515">MNQRDIRSLDIGMLRTFDALMREQNVSRAAARLFLSQPAVSASLNRLREVFGDPLFTRTSHGVVPTPRARALAPQVAKLLADLAGLLEGDQPFDPARSQRIFRIAGSDHASRMLLPALSQTLVALSSGIRIVWVPPGSWSLAEHLHKGELDLAVVARVQVPRDIETRVLYQDHYVYVMRQDHPRAAEPVTLDSFCAIPQIFLGYGTSTLDDLIDETLARQGRQRLAQIAVTSFGQIVHQLLHSDHAAVLGGRVARQFAAQLHIQPLPFELPGYSSLLCWDARSDADAGVQWLKGEILRTLATD</sequence>
<comment type="caution">
    <text evidence="6">The sequence shown here is derived from an EMBL/GenBank/DDBJ whole genome shotgun (WGS) entry which is preliminary data.</text>
</comment>
<feature type="domain" description="HTH lysR-type" evidence="5">
    <location>
        <begin position="9"/>
        <end position="66"/>
    </location>
</feature>
<dbReference type="Gene3D" id="3.40.190.10">
    <property type="entry name" value="Periplasmic binding protein-like II"/>
    <property type="match status" value="2"/>
</dbReference>
<dbReference type="GO" id="GO:0003677">
    <property type="term" value="F:DNA binding"/>
    <property type="evidence" value="ECO:0007669"/>
    <property type="project" value="UniProtKB-KW"/>
</dbReference>
<comment type="similarity">
    <text evidence="1">Belongs to the LysR transcriptional regulatory family.</text>
</comment>
<evidence type="ECO:0000259" key="5">
    <source>
        <dbReference type="PROSITE" id="PS50931"/>
    </source>
</evidence>
<dbReference type="GO" id="GO:0003700">
    <property type="term" value="F:DNA-binding transcription factor activity"/>
    <property type="evidence" value="ECO:0007669"/>
    <property type="project" value="InterPro"/>
</dbReference>
<dbReference type="OrthoDB" id="8523210at2"/>
<dbReference type="SUPFAM" id="SSF46785">
    <property type="entry name" value="Winged helix' DNA-binding domain"/>
    <property type="match status" value="1"/>
</dbReference>
<evidence type="ECO:0000313" key="7">
    <source>
        <dbReference type="Proteomes" id="UP000318199"/>
    </source>
</evidence>
<dbReference type="InterPro" id="IPR050389">
    <property type="entry name" value="LysR-type_TF"/>
</dbReference>
<protein>
    <submittedName>
        <fullName evidence="6">LysR family transcriptional regulator</fullName>
    </submittedName>
</protein>
<gene>
    <name evidence="6" type="ORF">FN976_19225</name>
</gene>
<evidence type="ECO:0000256" key="4">
    <source>
        <dbReference type="ARBA" id="ARBA00023163"/>
    </source>
</evidence>
<dbReference type="InterPro" id="IPR036390">
    <property type="entry name" value="WH_DNA-bd_sf"/>
</dbReference>
<dbReference type="InterPro" id="IPR037402">
    <property type="entry name" value="YidZ_PBP2"/>
</dbReference>
<dbReference type="InterPro" id="IPR000847">
    <property type="entry name" value="LysR_HTH_N"/>
</dbReference>
<reference evidence="6 7" key="1">
    <citation type="submission" date="2019-07" db="EMBL/GenBank/DDBJ databases">
        <title>Caenimonas sedimenti sp. nov., isolated from activated sludge.</title>
        <authorList>
            <person name="Xu J."/>
        </authorList>
    </citation>
    <scope>NUCLEOTIDE SEQUENCE [LARGE SCALE GENOMIC DNA]</scope>
    <source>
        <strain evidence="6 7">HX-9-20</strain>
    </source>
</reference>
<dbReference type="PROSITE" id="PS50931">
    <property type="entry name" value="HTH_LYSR"/>
    <property type="match status" value="1"/>
</dbReference>
<dbReference type="RefSeq" id="WP_145894679.1">
    <property type="nucleotide sequence ID" value="NZ_VOBQ01000015.1"/>
</dbReference>
<keyword evidence="7" id="KW-1185">Reference proteome</keyword>
<name>A0A562ZLZ4_9BURK</name>
<dbReference type="PANTHER" id="PTHR30118">
    <property type="entry name" value="HTH-TYPE TRANSCRIPTIONAL REGULATOR LEUO-RELATED"/>
    <property type="match status" value="1"/>
</dbReference>
<dbReference type="AlphaFoldDB" id="A0A562ZLZ4"/>
<keyword evidence="2" id="KW-0805">Transcription regulation</keyword>
<dbReference type="CDD" id="cd08417">
    <property type="entry name" value="PBP2_Nitroaromatics_like"/>
    <property type="match status" value="1"/>
</dbReference>
<evidence type="ECO:0000256" key="3">
    <source>
        <dbReference type="ARBA" id="ARBA00023125"/>
    </source>
</evidence>
<organism evidence="6 7">
    <name type="scientific">Caenimonas sedimenti</name>
    <dbReference type="NCBI Taxonomy" id="2596921"/>
    <lineage>
        <taxon>Bacteria</taxon>
        <taxon>Pseudomonadati</taxon>
        <taxon>Pseudomonadota</taxon>
        <taxon>Betaproteobacteria</taxon>
        <taxon>Burkholderiales</taxon>
        <taxon>Comamonadaceae</taxon>
        <taxon>Caenimonas</taxon>
    </lineage>
</organism>
<evidence type="ECO:0000256" key="2">
    <source>
        <dbReference type="ARBA" id="ARBA00023015"/>
    </source>
</evidence>
<dbReference type="PRINTS" id="PR00039">
    <property type="entry name" value="HTHLYSR"/>
</dbReference>
<evidence type="ECO:0000313" key="6">
    <source>
        <dbReference type="EMBL" id="TWO69421.1"/>
    </source>
</evidence>
<keyword evidence="3" id="KW-0238">DNA-binding</keyword>
<dbReference type="EMBL" id="VOBQ01000015">
    <property type="protein sequence ID" value="TWO69421.1"/>
    <property type="molecule type" value="Genomic_DNA"/>
</dbReference>
<proteinExistence type="inferred from homology"/>
<dbReference type="InterPro" id="IPR036388">
    <property type="entry name" value="WH-like_DNA-bd_sf"/>
</dbReference>
<evidence type="ECO:0000256" key="1">
    <source>
        <dbReference type="ARBA" id="ARBA00009437"/>
    </source>
</evidence>
<dbReference type="Gene3D" id="1.10.10.10">
    <property type="entry name" value="Winged helix-like DNA-binding domain superfamily/Winged helix DNA-binding domain"/>
    <property type="match status" value="1"/>
</dbReference>
<dbReference type="Pfam" id="PF00126">
    <property type="entry name" value="HTH_1"/>
    <property type="match status" value="1"/>
</dbReference>
<dbReference type="InterPro" id="IPR005119">
    <property type="entry name" value="LysR_subst-bd"/>
</dbReference>
<dbReference type="Pfam" id="PF03466">
    <property type="entry name" value="LysR_substrate"/>
    <property type="match status" value="1"/>
</dbReference>
<keyword evidence="4" id="KW-0804">Transcription</keyword>